<dbReference type="OrthoDB" id="565076at2"/>
<gene>
    <name evidence="2" type="ORF">BH720_07130</name>
</gene>
<dbReference type="STRING" id="1781255.BH720_07130"/>
<organism evidence="2">
    <name type="scientific">Desertifilum tharense IPPAS B-1220</name>
    <dbReference type="NCBI Taxonomy" id="1781255"/>
    <lineage>
        <taxon>Bacteria</taxon>
        <taxon>Bacillati</taxon>
        <taxon>Cyanobacteriota</taxon>
        <taxon>Cyanophyceae</taxon>
        <taxon>Desertifilales</taxon>
        <taxon>Desertifilaceae</taxon>
        <taxon>Desertifilum</taxon>
    </lineage>
</organism>
<dbReference type="InterPro" id="IPR025433">
    <property type="entry name" value="DUF4168"/>
</dbReference>
<reference evidence="2" key="1">
    <citation type="submission" date="2016-09" db="EMBL/GenBank/DDBJ databases">
        <title>Draft genome of thermotolerant cyanobacterium Desertifilum sp. strain IPPAS B-1220.</title>
        <authorList>
            <person name="Sinetova M.A."/>
            <person name="Bolakhan K."/>
            <person name="Zayadan B.K."/>
            <person name="Mironov K.S."/>
            <person name="Ustinova V."/>
            <person name="Kupriyanova E.V."/>
            <person name="Sidorov R.A."/>
            <person name="Skrypnik A.N."/>
            <person name="Gogoleva N.E."/>
            <person name="Gogolev Y.V."/>
            <person name="Los D.A."/>
        </authorList>
    </citation>
    <scope>NUCLEOTIDE SEQUENCE [LARGE SCALE GENOMIC DNA]</scope>
    <source>
        <strain evidence="2">IPPAS B-1220</strain>
    </source>
</reference>
<evidence type="ECO:0000313" key="2">
    <source>
        <dbReference type="EMBL" id="OEJ75872.1"/>
    </source>
</evidence>
<feature type="domain" description="DUF4168" evidence="1">
    <location>
        <begin position="68"/>
        <end position="163"/>
    </location>
</feature>
<sequence>MTHFEVESVVPSSLSRLRVKQRLRQMLPLGWFFSFSIFALGCAPTPPVSSQATEPSAPLPPAPPVILSEEEVSNYARTVLTIEPIRQDTFTQIQQVVSPGTLPPNFVCNQPDTVAQLPKKAQSIAVNYCTQAKTISQTNNLELSRFNEITASAASDEILRQEIQAELLRQQQQGFTR</sequence>
<dbReference type="Pfam" id="PF13767">
    <property type="entry name" value="DUF4168"/>
    <property type="match status" value="1"/>
</dbReference>
<name>A0A1E5QME6_9CYAN</name>
<proteinExistence type="predicted"/>
<dbReference type="AlphaFoldDB" id="A0A1E5QME6"/>
<dbReference type="EMBL" id="MJGC01000043">
    <property type="protein sequence ID" value="OEJ75872.1"/>
    <property type="molecule type" value="Genomic_DNA"/>
</dbReference>
<comment type="caution">
    <text evidence="2">The sequence shown here is derived from an EMBL/GenBank/DDBJ whole genome shotgun (WGS) entry which is preliminary data.</text>
</comment>
<accession>A0A1E5QME6</accession>
<dbReference type="RefSeq" id="WP_069966490.1">
    <property type="nucleotide sequence ID" value="NZ_CM124774.1"/>
</dbReference>
<evidence type="ECO:0000259" key="1">
    <source>
        <dbReference type="Pfam" id="PF13767"/>
    </source>
</evidence>
<protein>
    <recommendedName>
        <fullName evidence="1">DUF4168 domain-containing protein</fullName>
    </recommendedName>
</protein>